<sequence>MTTRPTGSTVPRRQLGRHLRELRMKARLTVRAAARRLEWSEPKLWRIETGQTSLRSLDAQAMCMIYGASPEMTEALMGLAKETKARGWWHAYGDVIPEHFDVYIGLEEAAARIDLYHGDVVPGLLQTEEYAREIIRTHVRDVDDDDLDRRVELRLERQVLLNRVTYPPSLHIALGESVLRRPVGGHGAMSRQLAHLIYVSELPNLEIRVVPFTAAAHPGLVTGPFNVLRFPLNGDGAETEPPTVYSDGYTGSLYLDKPTEVQKYDDAFAEIWRASLDEQASRRLMADVAGSYEQHD</sequence>
<reference evidence="3" key="1">
    <citation type="submission" date="2023-07" db="EMBL/GenBank/DDBJ databases">
        <title>30 novel species of actinomycetes from the DSMZ collection.</title>
        <authorList>
            <person name="Nouioui I."/>
        </authorList>
    </citation>
    <scope>NUCLEOTIDE SEQUENCE [LARGE SCALE GENOMIC DNA]</scope>
    <source>
        <strain evidence="3">DSM 41886</strain>
    </source>
</reference>
<dbReference type="RefSeq" id="WP_311616926.1">
    <property type="nucleotide sequence ID" value="NZ_JAVREV010000003.1"/>
</dbReference>
<dbReference type="SUPFAM" id="SSF47413">
    <property type="entry name" value="lambda repressor-like DNA-binding domains"/>
    <property type="match status" value="1"/>
</dbReference>
<dbReference type="CDD" id="cd00093">
    <property type="entry name" value="HTH_XRE"/>
    <property type="match status" value="1"/>
</dbReference>
<dbReference type="InterPro" id="IPR001387">
    <property type="entry name" value="Cro/C1-type_HTH"/>
</dbReference>
<dbReference type="InterPro" id="IPR010982">
    <property type="entry name" value="Lambda_DNA-bd_dom_sf"/>
</dbReference>
<keyword evidence="3" id="KW-1185">Reference proteome</keyword>
<dbReference type="InterPro" id="IPR043917">
    <property type="entry name" value="DUF5753"/>
</dbReference>
<accession>A0ABU2S3U8</accession>
<dbReference type="Gene3D" id="1.10.260.40">
    <property type="entry name" value="lambda repressor-like DNA-binding domains"/>
    <property type="match status" value="1"/>
</dbReference>
<evidence type="ECO:0000313" key="2">
    <source>
        <dbReference type="EMBL" id="MDT0442499.1"/>
    </source>
</evidence>
<comment type="caution">
    <text evidence="2">The sequence shown here is derived from an EMBL/GenBank/DDBJ whole genome shotgun (WGS) entry which is preliminary data.</text>
</comment>
<dbReference type="PROSITE" id="PS50943">
    <property type="entry name" value="HTH_CROC1"/>
    <property type="match status" value="1"/>
</dbReference>
<dbReference type="Proteomes" id="UP001183615">
    <property type="component" value="Unassembled WGS sequence"/>
</dbReference>
<proteinExistence type="predicted"/>
<protein>
    <submittedName>
        <fullName evidence="2">Helix-turn-helix transcriptional regulator</fullName>
    </submittedName>
</protein>
<evidence type="ECO:0000259" key="1">
    <source>
        <dbReference type="PROSITE" id="PS50943"/>
    </source>
</evidence>
<dbReference type="Pfam" id="PF13560">
    <property type="entry name" value="HTH_31"/>
    <property type="match status" value="1"/>
</dbReference>
<evidence type="ECO:0000313" key="3">
    <source>
        <dbReference type="Proteomes" id="UP001183615"/>
    </source>
</evidence>
<feature type="domain" description="HTH cro/C1-type" evidence="1">
    <location>
        <begin position="19"/>
        <end position="73"/>
    </location>
</feature>
<gene>
    <name evidence="2" type="ORF">RM779_07800</name>
</gene>
<dbReference type="EMBL" id="JAVREV010000003">
    <property type="protein sequence ID" value="MDT0442499.1"/>
    <property type="molecule type" value="Genomic_DNA"/>
</dbReference>
<dbReference type="Pfam" id="PF19054">
    <property type="entry name" value="DUF5753"/>
    <property type="match status" value="1"/>
</dbReference>
<name>A0ABU2S3U8_9ACTN</name>
<organism evidence="2 3">
    <name type="scientific">Streptomyces johnsoniae</name>
    <dbReference type="NCBI Taxonomy" id="3075532"/>
    <lineage>
        <taxon>Bacteria</taxon>
        <taxon>Bacillati</taxon>
        <taxon>Actinomycetota</taxon>
        <taxon>Actinomycetes</taxon>
        <taxon>Kitasatosporales</taxon>
        <taxon>Streptomycetaceae</taxon>
        <taxon>Streptomyces</taxon>
    </lineage>
</organism>